<feature type="zinc finger region" description="C3H1-type" evidence="1">
    <location>
        <begin position="136"/>
        <end position="158"/>
    </location>
</feature>
<keyword evidence="5" id="KW-1185">Reference proteome</keyword>
<dbReference type="STRING" id="4155.A0A022PRY2"/>
<feature type="region of interest" description="Disordered" evidence="2">
    <location>
        <begin position="86"/>
        <end position="125"/>
    </location>
</feature>
<evidence type="ECO:0000313" key="5">
    <source>
        <dbReference type="Proteomes" id="UP000030748"/>
    </source>
</evidence>
<keyword evidence="1" id="KW-0863">Zinc-finger</keyword>
<organism evidence="4 5">
    <name type="scientific">Erythranthe guttata</name>
    <name type="common">Yellow monkey flower</name>
    <name type="synonym">Mimulus guttatus</name>
    <dbReference type="NCBI Taxonomy" id="4155"/>
    <lineage>
        <taxon>Eukaryota</taxon>
        <taxon>Viridiplantae</taxon>
        <taxon>Streptophyta</taxon>
        <taxon>Embryophyta</taxon>
        <taxon>Tracheophyta</taxon>
        <taxon>Spermatophyta</taxon>
        <taxon>Magnoliopsida</taxon>
        <taxon>eudicotyledons</taxon>
        <taxon>Gunneridae</taxon>
        <taxon>Pentapetalae</taxon>
        <taxon>asterids</taxon>
        <taxon>lamiids</taxon>
        <taxon>Lamiales</taxon>
        <taxon>Phrymaceae</taxon>
        <taxon>Erythranthe</taxon>
    </lineage>
</organism>
<protein>
    <recommendedName>
        <fullName evidence="3">C3H1-type domain-containing protein</fullName>
    </recommendedName>
</protein>
<name>A0A022PRY2_ERYGU</name>
<evidence type="ECO:0000256" key="1">
    <source>
        <dbReference type="PROSITE-ProRule" id="PRU00723"/>
    </source>
</evidence>
<feature type="domain" description="C3H1-type" evidence="3">
    <location>
        <begin position="136"/>
        <end position="158"/>
    </location>
</feature>
<evidence type="ECO:0000313" key="4">
    <source>
        <dbReference type="EMBL" id="EYU18511.1"/>
    </source>
</evidence>
<feature type="compositionally biased region" description="Polar residues" evidence="2">
    <location>
        <begin position="104"/>
        <end position="122"/>
    </location>
</feature>
<keyword evidence="1" id="KW-0862">Zinc</keyword>
<dbReference type="Pfam" id="PF00642">
    <property type="entry name" value="zf-CCCH"/>
    <property type="match status" value="1"/>
</dbReference>
<dbReference type="eggNOG" id="ENOG502S52B">
    <property type="taxonomic scope" value="Eukaryota"/>
</dbReference>
<reference evidence="4 5" key="1">
    <citation type="journal article" date="2013" name="Proc. Natl. Acad. Sci. U.S.A.">
        <title>Fine-scale variation in meiotic recombination in Mimulus inferred from population shotgun sequencing.</title>
        <authorList>
            <person name="Hellsten U."/>
            <person name="Wright K.M."/>
            <person name="Jenkins J."/>
            <person name="Shu S."/>
            <person name="Yuan Y."/>
            <person name="Wessler S.R."/>
            <person name="Schmutz J."/>
            <person name="Willis J.H."/>
            <person name="Rokhsar D.S."/>
        </authorList>
    </citation>
    <scope>NUCLEOTIDE SEQUENCE [LARGE SCALE GENOMIC DNA]</scope>
    <source>
        <strain evidence="5">cv. DUN x IM62</strain>
    </source>
</reference>
<dbReference type="GO" id="GO:0008270">
    <property type="term" value="F:zinc ion binding"/>
    <property type="evidence" value="ECO:0007669"/>
    <property type="project" value="UniProtKB-KW"/>
</dbReference>
<keyword evidence="1" id="KW-0479">Metal-binding</keyword>
<gene>
    <name evidence="4" type="ORF">MIMGU_mgv1a015132mg</name>
</gene>
<evidence type="ECO:0000259" key="3">
    <source>
        <dbReference type="PROSITE" id="PS50103"/>
    </source>
</evidence>
<dbReference type="AlphaFoldDB" id="A0A022PRY2"/>
<proteinExistence type="predicted"/>
<dbReference type="Proteomes" id="UP000030748">
    <property type="component" value="Unassembled WGS sequence"/>
</dbReference>
<dbReference type="InterPro" id="IPR000571">
    <property type="entry name" value="Znf_CCCH"/>
</dbReference>
<dbReference type="EMBL" id="KI632331">
    <property type="protein sequence ID" value="EYU18511.1"/>
    <property type="molecule type" value="Genomic_DNA"/>
</dbReference>
<evidence type="ECO:0000256" key="2">
    <source>
        <dbReference type="SAM" id="MobiDB-lite"/>
    </source>
</evidence>
<sequence>MENQRDFKAPKFKPFDGALSPLNALNFSGRRYNTMFDPYASDSSNSPSPLMKYLRCADPSAAAAASRTPFISPVKVEEDVIVMDGIPVPKSSKGSGDARMRSPLTPSNSVNCSFTGYRSPSPGSGVRATGIENIKYHRNKPCRFWETGGICQFGSDCQVNLSLSLSL</sequence>
<accession>A0A022PRY2</accession>
<dbReference type="PROSITE" id="PS50103">
    <property type="entry name" value="ZF_C3H1"/>
    <property type="match status" value="1"/>
</dbReference>